<name>A0A2N5H6F0_9BACI</name>
<dbReference type="Proteomes" id="UP000234950">
    <property type="component" value="Unassembled WGS sequence"/>
</dbReference>
<keyword evidence="16" id="KW-1185">Reference proteome</keyword>
<dbReference type="Pfam" id="PF02485">
    <property type="entry name" value="Branch"/>
    <property type="match status" value="1"/>
</dbReference>
<protein>
    <recommendedName>
        <fullName evidence="14">Peptide O-xylosyltransferase</fullName>
    </recommendedName>
</protein>
<evidence type="ECO:0000256" key="5">
    <source>
        <dbReference type="ARBA" id="ARBA00022692"/>
    </source>
</evidence>
<keyword evidence="7" id="KW-0256">Endoplasmic reticulum</keyword>
<evidence type="ECO:0000256" key="1">
    <source>
        <dbReference type="ARBA" id="ARBA00004323"/>
    </source>
</evidence>
<evidence type="ECO:0000256" key="3">
    <source>
        <dbReference type="ARBA" id="ARBA00022676"/>
    </source>
</evidence>
<dbReference type="AlphaFoldDB" id="A0A2N5H6F0"/>
<keyword evidence="12" id="KW-1015">Disulfide bond</keyword>
<accession>A0A2N5H6F0</accession>
<evidence type="ECO:0000256" key="7">
    <source>
        <dbReference type="ARBA" id="ARBA00022824"/>
    </source>
</evidence>
<keyword evidence="8" id="KW-0735">Signal-anchor</keyword>
<evidence type="ECO:0000256" key="2">
    <source>
        <dbReference type="ARBA" id="ARBA00004648"/>
    </source>
</evidence>
<evidence type="ECO:0000256" key="10">
    <source>
        <dbReference type="ARBA" id="ARBA00023034"/>
    </source>
</evidence>
<organism evidence="15 16">
    <name type="scientific">Neobacillus cucumis</name>
    <dbReference type="NCBI Taxonomy" id="1740721"/>
    <lineage>
        <taxon>Bacteria</taxon>
        <taxon>Bacillati</taxon>
        <taxon>Bacillota</taxon>
        <taxon>Bacilli</taxon>
        <taxon>Bacillales</taxon>
        <taxon>Bacillaceae</taxon>
        <taxon>Neobacillus</taxon>
    </lineage>
</organism>
<dbReference type="GO" id="GO:0015012">
    <property type="term" value="P:heparan sulfate proteoglycan biosynthetic process"/>
    <property type="evidence" value="ECO:0007669"/>
    <property type="project" value="TreeGrafter"/>
</dbReference>
<dbReference type="OrthoDB" id="7943907at2"/>
<evidence type="ECO:0000256" key="11">
    <source>
        <dbReference type="ARBA" id="ARBA00023136"/>
    </source>
</evidence>
<dbReference type="InterPro" id="IPR003406">
    <property type="entry name" value="Glyco_trans_14"/>
</dbReference>
<keyword evidence="10" id="KW-0333">Golgi apparatus</keyword>
<dbReference type="PANTHER" id="PTHR46025">
    <property type="entry name" value="XYLOSYLTRANSFERASE OXT"/>
    <property type="match status" value="1"/>
</dbReference>
<evidence type="ECO:0000256" key="14">
    <source>
        <dbReference type="ARBA" id="ARBA00042865"/>
    </source>
</evidence>
<sequence>MNTPRTAFILQIHKNPEQVNMFIQQLISDNQADVYVHIDRRSYEKIHGKILKHPNVKVLENCVVCEWGNISQITATLLLLREVMASKKNYDYVCLRSGQDILVKEGFKDFLIANTGKIYMGFREITKKDLVGMEINWPKVTRRRFNSAHPFRIYRRIIHDLYQKGINLFPNNNRWPKEYTFYTGSQWFTISLEAAQYIIEFIDKNDWYYKFFEHTLAPDEWFFHTLIMNSPLRSKVVKNNLLYLKWGESFTDIGSPLCLTSKDIQQIEESNHFFARKFDEDVDKSVIQYFINKVRLGGNTNARIRMNV</sequence>
<keyword evidence="5" id="KW-0812">Transmembrane</keyword>
<dbReference type="PANTHER" id="PTHR46025:SF3">
    <property type="entry name" value="XYLOSYLTRANSFERASE OXT"/>
    <property type="match status" value="1"/>
</dbReference>
<gene>
    <name evidence="15" type="ORF">CVD27_27355</name>
</gene>
<evidence type="ECO:0000256" key="13">
    <source>
        <dbReference type="ARBA" id="ARBA00023180"/>
    </source>
</evidence>
<keyword evidence="9" id="KW-1133">Transmembrane helix</keyword>
<keyword evidence="4" id="KW-0808">Transferase</keyword>
<evidence type="ECO:0000256" key="6">
    <source>
        <dbReference type="ARBA" id="ARBA00022723"/>
    </source>
</evidence>
<evidence type="ECO:0000256" key="12">
    <source>
        <dbReference type="ARBA" id="ARBA00023157"/>
    </source>
</evidence>
<keyword evidence="3" id="KW-0328">Glycosyltransferase</keyword>
<dbReference type="EMBL" id="PGVE01000107">
    <property type="protein sequence ID" value="PLS01101.1"/>
    <property type="molecule type" value="Genomic_DNA"/>
</dbReference>
<keyword evidence="6" id="KW-0479">Metal-binding</keyword>
<keyword evidence="11" id="KW-0472">Membrane</keyword>
<evidence type="ECO:0000256" key="8">
    <source>
        <dbReference type="ARBA" id="ARBA00022968"/>
    </source>
</evidence>
<dbReference type="GO" id="GO:0046872">
    <property type="term" value="F:metal ion binding"/>
    <property type="evidence" value="ECO:0007669"/>
    <property type="project" value="UniProtKB-KW"/>
</dbReference>
<dbReference type="GO" id="GO:0016020">
    <property type="term" value="C:membrane"/>
    <property type="evidence" value="ECO:0007669"/>
    <property type="project" value="InterPro"/>
</dbReference>
<comment type="caution">
    <text evidence="15">The sequence shown here is derived from an EMBL/GenBank/DDBJ whole genome shotgun (WGS) entry which is preliminary data.</text>
</comment>
<keyword evidence="13" id="KW-0325">Glycoprotein</keyword>
<evidence type="ECO:0000256" key="4">
    <source>
        <dbReference type="ARBA" id="ARBA00022679"/>
    </source>
</evidence>
<evidence type="ECO:0000313" key="16">
    <source>
        <dbReference type="Proteomes" id="UP000234950"/>
    </source>
</evidence>
<dbReference type="GO" id="GO:0030158">
    <property type="term" value="F:protein xylosyltransferase activity"/>
    <property type="evidence" value="ECO:0007669"/>
    <property type="project" value="InterPro"/>
</dbReference>
<comment type="subcellular location">
    <subcellularLocation>
        <location evidence="2">Endoplasmic reticulum membrane</location>
        <topology evidence="2">Single-pass type II membrane protein</topology>
    </subcellularLocation>
    <subcellularLocation>
        <location evidence="1">Golgi apparatus membrane</location>
        <topology evidence="1">Single-pass type II membrane protein</topology>
    </subcellularLocation>
</comment>
<evidence type="ECO:0000256" key="9">
    <source>
        <dbReference type="ARBA" id="ARBA00022989"/>
    </source>
</evidence>
<dbReference type="RefSeq" id="WP_101652377.1">
    <property type="nucleotide sequence ID" value="NZ_PGVE01000107.1"/>
</dbReference>
<dbReference type="InterPro" id="IPR043538">
    <property type="entry name" value="XYLT"/>
</dbReference>
<evidence type="ECO:0000313" key="15">
    <source>
        <dbReference type="EMBL" id="PLS01101.1"/>
    </source>
</evidence>
<proteinExistence type="predicted"/>
<reference evidence="15 16" key="1">
    <citation type="submission" date="2017-11" db="EMBL/GenBank/DDBJ databases">
        <title>Comparitive Functional Genomics of Dry Heat Resistant strains isolated from the Viking Spacecraft.</title>
        <authorList>
            <person name="Seuylemezian A."/>
            <person name="Cooper K."/>
            <person name="Vaishampayan P."/>
        </authorList>
    </citation>
    <scope>NUCLEOTIDE SEQUENCE [LARGE SCALE GENOMIC DNA]</scope>
    <source>
        <strain evidence="15 16">V32-6</strain>
    </source>
</reference>
<dbReference type="GO" id="GO:0050650">
    <property type="term" value="P:chondroitin sulfate proteoglycan biosynthetic process"/>
    <property type="evidence" value="ECO:0007669"/>
    <property type="project" value="TreeGrafter"/>
</dbReference>